<dbReference type="EMBL" id="LAZR01007854">
    <property type="protein sequence ID" value="KKM82506.1"/>
    <property type="molecule type" value="Genomic_DNA"/>
</dbReference>
<accession>A0A0F9L5F4</accession>
<sequence>LEDINKSIEELRKKDVDMYKAMALSSLDIISDSKLPEGYWCIHCSPDVYIKIQIEIDKTNNKGD</sequence>
<feature type="non-terminal residue" evidence="1">
    <location>
        <position position="1"/>
    </location>
</feature>
<comment type="caution">
    <text evidence="1">The sequence shown here is derived from an EMBL/GenBank/DDBJ whole genome shotgun (WGS) entry which is preliminary data.</text>
</comment>
<dbReference type="AlphaFoldDB" id="A0A0F9L5F4"/>
<protein>
    <submittedName>
        <fullName evidence="1">Uncharacterized protein</fullName>
    </submittedName>
</protein>
<proteinExistence type="predicted"/>
<gene>
    <name evidence="1" type="ORF">LCGC14_1318960</name>
</gene>
<organism evidence="1">
    <name type="scientific">marine sediment metagenome</name>
    <dbReference type="NCBI Taxonomy" id="412755"/>
    <lineage>
        <taxon>unclassified sequences</taxon>
        <taxon>metagenomes</taxon>
        <taxon>ecological metagenomes</taxon>
    </lineage>
</organism>
<reference evidence="1" key="1">
    <citation type="journal article" date="2015" name="Nature">
        <title>Complex archaea that bridge the gap between prokaryotes and eukaryotes.</title>
        <authorList>
            <person name="Spang A."/>
            <person name="Saw J.H."/>
            <person name="Jorgensen S.L."/>
            <person name="Zaremba-Niedzwiedzka K."/>
            <person name="Martijn J."/>
            <person name="Lind A.E."/>
            <person name="van Eijk R."/>
            <person name="Schleper C."/>
            <person name="Guy L."/>
            <person name="Ettema T.J."/>
        </authorList>
    </citation>
    <scope>NUCLEOTIDE SEQUENCE</scope>
</reference>
<evidence type="ECO:0000313" key="1">
    <source>
        <dbReference type="EMBL" id="KKM82506.1"/>
    </source>
</evidence>
<name>A0A0F9L5F4_9ZZZZ</name>